<sequence length="112" mass="12291">MRSYASIIRRGRPSPRAADDIEYVNGSSMEPRPFPPGLAAAAGTGGDPGRDGELVVELPLPLQRTRGIPATQSNGTHRLLLEQLPKEEDLLDRRFVLREARLDGACKEIVFL</sequence>
<accession>A0A0E0QAI2</accession>
<dbReference type="Proteomes" id="UP000008022">
    <property type="component" value="Unassembled WGS sequence"/>
</dbReference>
<keyword evidence="3" id="KW-1185">Reference proteome</keyword>
<evidence type="ECO:0000313" key="3">
    <source>
        <dbReference type="Proteomes" id="UP000008022"/>
    </source>
</evidence>
<name>A0A0E0QAI2_ORYRU</name>
<protein>
    <submittedName>
        <fullName evidence="2">Uncharacterized protein</fullName>
    </submittedName>
</protein>
<proteinExistence type="predicted"/>
<dbReference type="Gramene" id="ORUFI07G21250.1">
    <property type="protein sequence ID" value="ORUFI07G21250.1"/>
    <property type="gene ID" value="ORUFI07G21250"/>
</dbReference>
<evidence type="ECO:0000313" key="2">
    <source>
        <dbReference type="EnsemblPlants" id="ORUFI07G21250.1"/>
    </source>
</evidence>
<dbReference type="EnsemblPlants" id="ORUFI07G21250.1">
    <property type="protein sequence ID" value="ORUFI07G21250.1"/>
    <property type="gene ID" value="ORUFI07G21250"/>
</dbReference>
<reference evidence="2" key="2">
    <citation type="submission" date="2015-06" db="UniProtKB">
        <authorList>
            <consortium name="EnsemblPlants"/>
        </authorList>
    </citation>
    <scope>IDENTIFICATION</scope>
</reference>
<dbReference type="HOGENOM" id="CLU_2150019_0_0_1"/>
<evidence type="ECO:0000256" key="1">
    <source>
        <dbReference type="SAM" id="MobiDB-lite"/>
    </source>
</evidence>
<dbReference type="AlphaFoldDB" id="A0A0E0QAI2"/>
<organism evidence="2 3">
    <name type="scientific">Oryza rufipogon</name>
    <name type="common">Brownbeard rice</name>
    <name type="synonym">Asian wild rice</name>
    <dbReference type="NCBI Taxonomy" id="4529"/>
    <lineage>
        <taxon>Eukaryota</taxon>
        <taxon>Viridiplantae</taxon>
        <taxon>Streptophyta</taxon>
        <taxon>Embryophyta</taxon>
        <taxon>Tracheophyta</taxon>
        <taxon>Spermatophyta</taxon>
        <taxon>Magnoliopsida</taxon>
        <taxon>Liliopsida</taxon>
        <taxon>Poales</taxon>
        <taxon>Poaceae</taxon>
        <taxon>BOP clade</taxon>
        <taxon>Oryzoideae</taxon>
        <taxon>Oryzeae</taxon>
        <taxon>Oryzinae</taxon>
        <taxon>Oryza</taxon>
    </lineage>
</organism>
<reference evidence="3" key="1">
    <citation type="submission" date="2013-06" db="EMBL/GenBank/DDBJ databases">
        <authorList>
            <person name="Zhao Q."/>
        </authorList>
    </citation>
    <scope>NUCLEOTIDE SEQUENCE</scope>
    <source>
        <strain evidence="3">cv. W1943</strain>
    </source>
</reference>
<feature type="region of interest" description="Disordered" evidence="1">
    <location>
        <begin position="25"/>
        <end position="51"/>
    </location>
</feature>